<proteinExistence type="predicted"/>
<accession>A0AB34IL68</accession>
<organism evidence="1 2">
    <name type="scientific">Prymnesium parvum</name>
    <name type="common">Toxic golden alga</name>
    <dbReference type="NCBI Taxonomy" id="97485"/>
    <lineage>
        <taxon>Eukaryota</taxon>
        <taxon>Haptista</taxon>
        <taxon>Haptophyta</taxon>
        <taxon>Prymnesiophyceae</taxon>
        <taxon>Prymnesiales</taxon>
        <taxon>Prymnesiaceae</taxon>
        <taxon>Prymnesium</taxon>
    </lineage>
</organism>
<keyword evidence="2" id="KW-1185">Reference proteome</keyword>
<name>A0AB34IL68_PRYPA</name>
<evidence type="ECO:0000313" key="2">
    <source>
        <dbReference type="Proteomes" id="UP001515480"/>
    </source>
</evidence>
<dbReference type="Proteomes" id="UP001515480">
    <property type="component" value="Unassembled WGS sequence"/>
</dbReference>
<reference evidence="1 2" key="1">
    <citation type="journal article" date="2024" name="Science">
        <title>Giant polyketide synthase enzymes in the biosynthesis of giant marine polyether toxins.</title>
        <authorList>
            <person name="Fallon T.R."/>
            <person name="Shende V.V."/>
            <person name="Wierzbicki I.H."/>
            <person name="Pendleton A.L."/>
            <person name="Watervoot N.F."/>
            <person name="Auber R.P."/>
            <person name="Gonzalez D.J."/>
            <person name="Wisecaver J.H."/>
            <person name="Moore B.S."/>
        </authorList>
    </citation>
    <scope>NUCLEOTIDE SEQUENCE [LARGE SCALE GENOMIC DNA]</scope>
    <source>
        <strain evidence="1 2">12B1</strain>
    </source>
</reference>
<protein>
    <submittedName>
        <fullName evidence="1">Uncharacterized protein</fullName>
    </submittedName>
</protein>
<comment type="caution">
    <text evidence="1">The sequence shown here is derived from an EMBL/GenBank/DDBJ whole genome shotgun (WGS) entry which is preliminary data.</text>
</comment>
<dbReference type="EMBL" id="JBGBPQ010000025">
    <property type="protein sequence ID" value="KAL1499663.1"/>
    <property type="molecule type" value="Genomic_DNA"/>
</dbReference>
<gene>
    <name evidence="1" type="ORF">AB1Y20_011860</name>
</gene>
<dbReference type="AlphaFoldDB" id="A0AB34IL68"/>
<sequence length="131" mass="14972">MRYKKKTFCSGDIVEASDGRGERAAVVRVVYKPYASSRDRARELLLLVELTADEGMDFNREDPILFPGSWANWDRVPADRKGSKNCSYDPKAKQQHLHMDALIALEQDCWGTKDSNMAWHLLSSSTKQHQQ</sequence>
<evidence type="ECO:0000313" key="1">
    <source>
        <dbReference type="EMBL" id="KAL1499663.1"/>
    </source>
</evidence>